<comment type="caution">
    <text evidence="1">The sequence shown here is derived from an EMBL/GenBank/DDBJ whole genome shotgun (WGS) entry which is preliminary data.</text>
</comment>
<keyword evidence="2" id="KW-1185">Reference proteome</keyword>
<gene>
    <name evidence="1" type="ORF">MENTE1834_LOCUS17992</name>
</gene>
<dbReference type="Proteomes" id="UP001497535">
    <property type="component" value="Unassembled WGS sequence"/>
</dbReference>
<dbReference type="EMBL" id="CAVMJV010000020">
    <property type="protein sequence ID" value="CAK5067992.1"/>
    <property type="molecule type" value="Genomic_DNA"/>
</dbReference>
<evidence type="ECO:0000313" key="2">
    <source>
        <dbReference type="Proteomes" id="UP001497535"/>
    </source>
</evidence>
<evidence type="ECO:0000313" key="1">
    <source>
        <dbReference type="EMBL" id="CAK5067992.1"/>
    </source>
</evidence>
<name>A0ACB0YXQ1_MELEN</name>
<protein>
    <submittedName>
        <fullName evidence="1">Uncharacterized protein</fullName>
    </submittedName>
</protein>
<proteinExistence type="predicted"/>
<accession>A0ACB0YXQ1</accession>
<sequence length="83" mass="9460">MELREKCPCDREPRPSSITDEQLIVTPEARDKRNIKDDPLLGTRDADGLVRGCEDTDFLGFGDVSTFPEDIASRIEDQRECKF</sequence>
<organism evidence="1 2">
    <name type="scientific">Meloidogyne enterolobii</name>
    <name type="common">Root-knot nematode worm</name>
    <name type="synonym">Meloidogyne mayaguensis</name>
    <dbReference type="NCBI Taxonomy" id="390850"/>
    <lineage>
        <taxon>Eukaryota</taxon>
        <taxon>Metazoa</taxon>
        <taxon>Ecdysozoa</taxon>
        <taxon>Nematoda</taxon>
        <taxon>Chromadorea</taxon>
        <taxon>Rhabditida</taxon>
        <taxon>Tylenchina</taxon>
        <taxon>Tylenchomorpha</taxon>
        <taxon>Tylenchoidea</taxon>
        <taxon>Meloidogynidae</taxon>
        <taxon>Meloidogyninae</taxon>
        <taxon>Meloidogyne</taxon>
    </lineage>
</organism>
<reference evidence="1" key="1">
    <citation type="submission" date="2023-11" db="EMBL/GenBank/DDBJ databases">
        <authorList>
            <person name="Poullet M."/>
        </authorList>
    </citation>
    <scope>NUCLEOTIDE SEQUENCE</scope>
    <source>
        <strain evidence="1">E1834</strain>
    </source>
</reference>